<evidence type="ECO:0000256" key="7">
    <source>
        <dbReference type="ARBA" id="ARBA00023136"/>
    </source>
</evidence>
<feature type="transmembrane region" description="Helical" evidence="9">
    <location>
        <begin position="12"/>
        <end position="38"/>
    </location>
</feature>
<keyword evidence="4" id="KW-0997">Cell inner membrane</keyword>
<evidence type="ECO:0000256" key="6">
    <source>
        <dbReference type="ARBA" id="ARBA00022989"/>
    </source>
</evidence>
<keyword evidence="3" id="KW-1003">Cell membrane</keyword>
<feature type="transmembrane region" description="Helical" evidence="9">
    <location>
        <begin position="44"/>
        <end position="62"/>
    </location>
</feature>
<feature type="domain" description="Tripartite ATP-independent periplasmic transporters DctQ component" evidence="10">
    <location>
        <begin position="24"/>
        <end position="157"/>
    </location>
</feature>
<dbReference type="InterPro" id="IPR055348">
    <property type="entry name" value="DctQ"/>
</dbReference>
<reference evidence="11 12" key="1">
    <citation type="submission" date="2016-10" db="EMBL/GenBank/DDBJ databases">
        <authorList>
            <person name="de Groot N.N."/>
        </authorList>
    </citation>
    <scope>NUCLEOTIDE SEQUENCE [LARGE SCALE GENOMIC DNA]</scope>
    <source>
        <strain evidence="11 12">CGMCC 4.1877</strain>
    </source>
</reference>
<dbReference type="Proteomes" id="UP000199614">
    <property type="component" value="Unassembled WGS sequence"/>
</dbReference>
<dbReference type="PANTHER" id="PTHR35011">
    <property type="entry name" value="2,3-DIKETO-L-GULONATE TRAP TRANSPORTER SMALL PERMEASE PROTEIN YIAM"/>
    <property type="match status" value="1"/>
</dbReference>
<organism evidence="11 12">
    <name type="scientific">Pseudonocardia ammonioxydans</name>
    <dbReference type="NCBI Taxonomy" id="260086"/>
    <lineage>
        <taxon>Bacteria</taxon>
        <taxon>Bacillati</taxon>
        <taxon>Actinomycetota</taxon>
        <taxon>Actinomycetes</taxon>
        <taxon>Pseudonocardiales</taxon>
        <taxon>Pseudonocardiaceae</taxon>
        <taxon>Pseudonocardia</taxon>
    </lineage>
</organism>
<dbReference type="OrthoDB" id="4804620at2"/>
<dbReference type="GO" id="GO:0005886">
    <property type="term" value="C:plasma membrane"/>
    <property type="evidence" value="ECO:0007669"/>
    <property type="project" value="UniProtKB-SubCell"/>
</dbReference>
<dbReference type="PANTHER" id="PTHR35011:SF10">
    <property type="entry name" value="TRAP TRANSPORTER SMALL PERMEASE PROTEIN"/>
    <property type="match status" value="1"/>
</dbReference>
<evidence type="ECO:0000256" key="3">
    <source>
        <dbReference type="ARBA" id="ARBA00022475"/>
    </source>
</evidence>
<dbReference type="Pfam" id="PF04290">
    <property type="entry name" value="DctQ"/>
    <property type="match status" value="1"/>
</dbReference>
<evidence type="ECO:0000259" key="10">
    <source>
        <dbReference type="Pfam" id="PF04290"/>
    </source>
</evidence>
<dbReference type="AlphaFoldDB" id="A0A1I5BCA2"/>
<proteinExistence type="inferred from homology"/>
<evidence type="ECO:0000256" key="9">
    <source>
        <dbReference type="SAM" id="Phobius"/>
    </source>
</evidence>
<name>A0A1I5BCA2_PSUAM</name>
<keyword evidence="2" id="KW-0813">Transport</keyword>
<sequence length="176" mass="18361">MAERMLRRVEDALGLVAGLALAAMVLLMCTEVVARYVLGSPLSWSVGMVSNYLMVAFFYLGLPVTVREGAHVAIDVLYDRLPRAVQPWCDRLAAGTGLVFLLAVTVGGILLTTDVAAGGYAPPAGSAELSWPVWTSTVMVPLGALVTAARLVLLLVTGAPASVPDTGSAVSEPEVH</sequence>
<evidence type="ECO:0000313" key="11">
    <source>
        <dbReference type="EMBL" id="SFN72335.1"/>
    </source>
</evidence>
<keyword evidence="6 9" id="KW-1133">Transmembrane helix</keyword>
<evidence type="ECO:0000256" key="5">
    <source>
        <dbReference type="ARBA" id="ARBA00022692"/>
    </source>
</evidence>
<comment type="similarity">
    <text evidence="8">Belongs to the TRAP transporter small permease family.</text>
</comment>
<evidence type="ECO:0000256" key="2">
    <source>
        <dbReference type="ARBA" id="ARBA00022448"/>
    </source>
</evidence>
<keyword evidence="12" id="KW-1185">Reference proteome</keyword>
<keyword evidence="7 9" id="KW-0472">Membrane</keyword>
<dbReference type="STRING" id="260086.SAMN05216207_102019"/>
<dbReference type="RefSeq" id="WP_093345984.1">
    <property type="nucleotide sequence ID" value="NZ_FOUY01000020.1"/>
</dbReference>
<comment type="subcellular location">
    <subcellularLocation>
        <location evidence="1">Cell inner membrane</location>
        <topology evidence="1">Multi-pass membrane protein</topology>
    </subcellularLocation>
</comment>
<dbReference type="GO" id="GO:0015740">
    <property type="term" value="P:C4-dicarboxylate transport"/>
    <property type="evidence" value="ECO:0007669"/>
    <property type="project" value="TreeGrafter"/>
</dbReference>
<accession>A0A1I5BCA2</accession>
<protein>
    <submittedName>
        <fullName evidence="11">TRAP-type C4-dicarboxylate transport system, small permease component</fullName>
    </submittedName>
</protein>
<evidence type="ECO:0000313" key="12">
    <source>
        <dbReference type="Proteomes" id="UP000199614"/>
    </source>
</evidence>
<evidence type="ECO:0000256" key="8">
    <source>
        <dbReference type="ARBA" id="ARBA00038436"/>
    </source>
</evidence>
<dbReference type="GO" id="GO:0022857">
    <property type="term" value="F:transmembrane transporter activity"/>
    <property type="evidence" value="ECO:0007669"/>
    <property type="project" value="TreeGrafter"/>
</dbReference>
<dbReference type="InterPro" id="IPR007387">
    <property type="entry name" value="TRAP_DctQ"/>
</dbReference>
<keyword evidence="5 9" id="KW-0812">Transmembrane</keyword>
<feature type="transmembrane region" description="Helical" evidence="9">
    <location>
        <begin position="131"/>
        <end position="156"/>
    </location>
</feature>
<dbReference type="EMBL" id="FOUY01000020">
    <property type="protein sequence ID" value="SFN72335.1"/>
    <property type="molecule type" value="Genomic_DNA"/>
</dbReference>
<evidence type="ECO:0000256" key="1">
    <source>
        <dbReference type="ARBA" id="ARBA00004429"/>
    </source>
</evidence>
<evidence type="ECO:0000256" key="4">
    <source>
        <dbReference type="ARBA" id="ARBA00022519"/>
    </source>
</evidence>
<feature type="transmembrane region" description="Helical" evidence="9">
    <location>
        <begin position="92"/>
        <end position="111"/>
    </location>
</feature>
<gene>
    <name evidence="11" type="ORF">SAMN05216207_102019</name>
</gene>